<dbReference type="InterPro" id="IPR050697">
    <property type="entry name" value="Adenylyl/Guanylyl_Cyclase_3/4"/>
</dbReference>
<dbReference type="InterPro" id="IPR029787">
    <property type="entry name" value="Nucleotide_cyclase"/>
</dbReference>
<evidence type="ECO:0000313" key="2">
    <source>
        <dbReference type="EMBL" id="SVC56733.1"/>
    </source>
</evidence>
<dbReference type="InterPro" id="IPR001054">
    <property type="entry name" value="A/G_cyclase"/>
</dbReference>
<feature type="non-terminal residue" evidence="2">
    <location>
        <position position="1"/>
    </location>
</feature>
<accession>A0A382N6F0</accession>
<organism evidence="2">
    <name type="scientific">marine metagenome</name>
    <dbReference type="NCBI Taxonomy" id="408172"/>
    <lineage>
        <taxon>unclassified sequences</taxon>
        <taxon>metagenomes</taxon>
        <taxon>ecological metagenomes</taxon>
    </lineage>
</organism>
<dbReference type="EMBL" id="UINC01098308">
    <property type="protein sequence ID" value="SVC56733.1"/>
    <property type="molecule type" value="Genomic_DNA"/>
</dbReference>
<dbReference type="GO" id="GO:0006171">
    <property type="term" value="P:cAMP biosynthetic process"/>
    <property type="evidence" value="ECO:0007669"/>
    <property type="project" value="TreeGrafter"/>
</dbReference>
<sequence length="175" mass="19071">VDPTPEDELRRVDRTFAFIDLSGFTAFTDAEGDGAAVRVLEEFRRTVRWVVARRGVRIAKWLGDGAMLVGVEPEQTVEAVVEIEARVHRSESPLPLRAGIARGPVLLVEGDDHIGDAVNLASRLCHMAEPQQVLAPASLVSLLMVNTVERSIGDRDVDGFAEPLPVVELLSADRP</sequence>
<name>A0A382N6F0_9ZZZZ</name>
<dbReference type="Pfam" id="PF00211">
    <property type="entry name" value="Guanylate_cyc"/>
    <property type="match status" value="1"/>
</dbReference>
<dbReference type="PROSITE" id="PS50125">
    <property type="entry name" value="GUANYLATE_CYCLASE_2"/>
    <property type="match status" value="1"/>
</dbReference>
<dbReference type="GO" id="GO:0035556">
    <property type="term" value="P:intracellular signal transduction"/>
    <property type="evidence" value="ECO:0007669"/>
    <property type="project" value="InterPro"/>
</dbReference>
<dbReference type="CDD" id="cd07302">
    <property type="entry name" value="CHD"/>
    <property type="match status" value="1"/>
</dbReference>
<dbReference type="PANTHER" id="PTHR43081:SF1">
    <property type="entry name" value="ADENYLATE CYCLASE, TERMINAL-DIFFERENTIATION SPECIFIC"/>
    <property type="match status" value="1"/>
</dbReference>
<dbReference type="Gene3D" id="3.30.70.1230">
    <property type="entry name" value="Nucleotide cyclase"/>
    <property type="match status" value="1"/>
</dbReference>
<dbReference type="AlphaFoldDB" id="A0A382N6F0"/>
<protein>
    <recommendedName>
        <fullName evidence="1">Guanylate cyclase domain-containing protein</fullName>
    </recommendedName>
</protein>
<reference evidence="2" key="1">
    <citation type="submission" date="2018-05" db="EMBL/GenBank/DDBJ databases">
        <authorList>
            <person name="Lanie J.A."/>
            <person name="Ng W.-L."/>
            <person name="Kazmierczak K.M."/>
            <person name="Andrzejewski T.M."/>
            <person name="Davidsen T.M."/>
            <person name="Wayne K.J."/>
            <person name="Tettelin H."/>
            <person name="Glass J.I."/>
            <person name="Rusch D."/>
            <person name="Podicherti R."/>
            <person name="Tsui H.-C.T."/>
            <person name="Winkler M.E."/>
        </authorList>
    </citation>
    <scope>NUCLEOTIDE SEQUENCE</scope>
</reference>
<feature type="domain" description="Guanylate cyclase" evidence="1">
    <location>
        <begin position="15"/>
        <end position="125"/>
    </location>
</feature>
<proteinExistence type="predicted"/>
<dbReference type="PANTHER" id="PTHR43081">
    <property type="entry name" value="ADENYLATE CYCLASE, TERMINAL-DIFFERENTIATION SPECIFIC-RELATED"/>
    <property type="match status" value="1"/>
</dbReference>
<gene>
    <name evidence="2" type="ORF">METZ01_LOCUS309587</name>
</gene>
<evidence type="ECO:0000259" key="1">
    <source>
        <dbReference type="PROSITE" id="PS50125"/>
    </source>
</evidence>
<dbReference type="SUPFAM" id="SSF55073">
    <property type="entry name" value="Nucleotide cyclase"/>
    <property type="match status" value="1"/>
</dbReference>